<dbReference type="GO" id="GO:0016787">
    <property type="term" value="F:hydrolase activity"/>
    <property type="evidence" value="ECO:0007669"/>
    <property type="project" value="UniProtKB-KW"/>
</dbReference>
<dbReference type="eggNOG" id="COG1011">
    <property type="taxonomic scope" value="Bacteria"/>
</dbReference>
<dbReference type="RefSeq" id="WP_008238699.1">
    <property type="nucleotide sequence ID" value="NZ_AJJU01000006.1"/>
</dbReference>
<dbReference type="InterPro" id="IPR023198">
    <property type="entry name" value="PGP-like_dom2"/>
</dbReference>
<dbReference type="PATRIC" id="fig|946077.3.peg.1336"/>
<comment type="caution">
    <text evidence="1">The sequence shown here is derived from an EMBL/GenBank/DDBJ whole genome shotgun (WGS) entry which is preliminary data.</text>
</comment>
<protein>
    <submittedName>
        <fullName evidence="1">Haloacid dehalogenase domain-containing protein hydrolase</fullName>
    </submittedName>
</protein>
<dbReference type="NCBIfam" id="TIGR01509">
    <property type="entry name" value="HAD-SF-IA-v3"/>
    <property type="match status" value="1"/>
</dbReference>
<dbReference type="Pfam" id="PF00702">
    <property type="entry name" value="Hydrolase"/>
    <property type="match status" value="1"/>
</dbReference>
<dbReference type="InterPro" id="IPR023214">
    <property type="entry name" value="HAD_sf"/>
</dbReference>
<dbReference type="SUPFAM" id="SSF56784">
    <property type="entry name" value="HAD-like"/>
    <property type="match status" value="1"/>
</dbReference>
<reference evidence="1 2" key="1">
    <citation type="journal article" date="2012" name="J. Bacteriol.">
        <title>Genome Sequence of the Halotolerant Bacterium Imtechella halotolerans K1T.</title>
        <authorList>
            <person name="Kumar S."/>
            <person name="Vikram S."/>
            <person name="Subramanian S."/>
            <person name="Raghava G.P."/>
            <person name="Pinnaka A.K."/>
        </authorList>
    </citation>
    <scope>NUCLEOTIDE SEQUENCE [LARGE SCALE GENOMIC DNA]</scope>
    <source>
        <strain evidence="1 2">K1</strain>
    </source>
</reference>
<dbReference type="Proteomes" id="UP000005938">
    <property type="component" value="Unassembled WGS sequence"/>
</dbReference>
<dbReference type="AlphaFoldDB" id="I0WFQ1"/>
<dbReference type="OrthoDB" id="9797415at2"/>
<proteinExistence type="predicted"/>
<dbReference type="Gene3D" id="3.40.50.1000">
    <property type="entry name" value="HAD superfamily/HAD-like"/>
    <property type="match status" value="1"/>
</dbReference>
<dbReference type="SFLD" id="SFLDS00003">
    <property type="entry name" value="Haloacid_Dehalogenase"/>
    <property type="match status" value="1"/>
</dbReference>
<sequence length="203" mass="23892">MIKHLIFDFGDVFINLDKAATLRLLTSEITDFQITEEMTHINADYEKGLLTTPEFVSYYAKLFPWVSKAYLENAWNAIILDFPEKRLEFIESLAAKGTHRLFLLSNTNELHIEKVIANMGEERYTRFQNCFEKFYLSHQIHQRKPDSSCYQYVLTENNLRPEETLFIDDTFENTLAASELGIHVWNLTPELEDITTLFDQPYF</sequence>
<dbReference type="PANTHER" id="PTHR43611">
    <property type="entry name" value="ALPHA-D-GLUCOSE 1-PHOSPHATE PHOSPHATASE"/>
    <property type="match status" value="1"/>
</dbReference>
<dbReference type="PANTHER" id="PTHR43611:SF3">
    <property type="entry name" value="FLAVIN MONONUCLEOTIDE HYDROLASE 1, CHLOROPLATIC"/>
    <property type="match status" value="1"/>
</dbReference>
<keyword evidence="1" id="KW-0378">Hydrolase</keyword>
<dbReference type="InterPro" id="IPR036412">
    <property type="entry name" value="HAD-like_sf"/>
</dbReference>
<dbReference type="STRING" id="946077.W5A_06595"/>
<accession>I0WFQ1</accession>
<evidence type="ECO:0000313" key="1">
    <source>
        <dbReference type="EMBL" id="EID75217.1"/>
    </source>
</evidence>
<gene>
    <name evidence="1" type="ORF">W5A_06595</name>
</gene>
<name>I0WFQ1_9FLAO</name>
<evidence type="ECO:0000313" key="2">
    <source>
        <dbReference type="Proteomes" id="UP000005938"/>
    </source>
</evidence>
<organism evidence="1 2">
    <name type="scientific">Imtechella halotolerans K1</name>
    <dbReference type="NCBI Taxonomy" id="946077"/>
    <lineage>
        <taxon>Bacteria</taxon>
        <taxon>Pseudomonadati</taxon>
        <taxon>Bacteroidota</taxon>
        <taxon>Flavobacteriia</taxon>
        <taxon>Flavobacteriales</taxon>
        <taxon>Flavobacteriaceae</taxon>
        <taxon>Imtechella</taxon>
    </lineage>
</organism>
<dbReference type="CDD" id="cd02603">
    <property type="entry name" value="HAD_sEH-N_like"/>
    <property type="match status" value="1"/>
</dbReference>
<dbReference type="InterPro" id="IPR006439">
    <property type="entry name" value="HAD-SF_hydro_IA"/>
</dbReference>
<dbReference type="Gene3D" id="1.10.150.240">
    <property type="entry name" value="Putative phosphatase, domain 2"/>
    <property type="match status" value="1"/>
</dbReference>
<dbReference type="EMBL" id="AJJU01000006">
    <property type="protein sequence ID" value="EID75217.1"/>
    <property type="molecule type" value="Genomic_DNA"/>
</dbReference>
<dbReference type="SFLD" id="SFLDG01129">
    <property type="entry name" value="C1.5:_HAD__Beta-PGM__Phosphata"/>
    <property type="match status" value="1"/>
</dbReference>
<keyword evidence="2" id="KW-1185">Reference proteome</keyword>